<proteinExistence type="predicted"/>
<dbReference type="EMBL" id="OZ075141">
    <property type="protein sequence ID" value="CAL5031106.1"/>
    <property type="molecule type" value="Genomic_DNA"/>
</dbReference>
<evidence type="ECO:0000313" key="3">
    <source>
        <dbReference type="Proteomes" id="UP001497457"/>
    </source>
</evidence>
<keyword evidence="1" id="KW-0472">Membrane</keyword>
<feature type="transmembrane region" description="Helical" evidence="1">
    <location>
        <begin position="44"/>
        <end position="65"/>
    </location>
</feature>
<sequence length="208" mass="22229">MAAHGDFDHVVAHCPPTAAYDGSHGEASSTAKPEGSRRRISDRAFWSIAAALMVAIIVTGVTLAVEIPDEFPKHSVAVTAVAGLDPARDLTARSRPMLSPVLNVTVHLDNTRNAFHEACITDQEKAAAEVSYGDAFLARGTVQQFCARRRRQGEGVVRAWGQDVVVPWFLRDELAAELAVGEATVVVQLMPWGTVCRAKIGGGLSRCG</sequence>
<keyword evidence="3" id="KW-1185">Reference proteome</keyword>
<dbReference type="PANTHER" id="PTHR33994">
    <property type="entry name" value="OS04G0515000 PROTEIN"/>
    <property type="match status" value="1"/>
</dbReference>
<keyword evidence="1" id="KW-0812">Transmembrane</keyword>
<name>A0ABC9D4M1_9POAL</name>
<dbReference type="Proteomes" id="UP001497457">
    <property type="component" value="Chromosome 31b"/>
</dbReference>
<gene>
    <name evidence="2" type="ORF">URODEC1_LOCUS81445</name>
</gene>
<keyword evidence="1" id="KW-1133">Transmembrane helix</keyword>
<evidence type="ECO:0000313" key="2">
    <source>
        <dbReference type="EMBL" id="CAL5031106.1"/>
    </source>
</evidence>
<organism evidence="2 3">
    <name type="scientific">Urochloa decumbens</name>
    <dbReference type="NCBI Taxonomy" id="240449"/>
    <lineage>
        <taxon>Eukaryota</taxon>
        <taxon>Viridiplantae</taxon>
        <taxon>Streptophyta</taxon>
        <taxon>Embryophyta</taxon>
        <taxon>Tracheophyta</taxon>
        <taxon>Spermatophyta</taxon>
        <taxon>Magnoliopsida</taxon>
        <taxon>Liliopsida</taxon>
        <taxon>Poales</taxon>
        <taxon>Poaceae</taxon>
        <taxon>PACMAD clade</taxon>
        <taxon>Panicoideae</taxon>
        <taxon>Panicodae</taxon>
        <taxon>Paniceae</taxon>
        <taxon>Melinidinae</taxon>
        <taxon>Urochloa</taxon>
    </lineage>
</organism>
<dbReference type="AlphaFoldDB" id="A0ABC9D4M1"/>
<reference evidence="2" key="1">
    <citation type="submission" date="2024-10" db="EMBL/GenBank/DDBJ databases">
        <authorList>
            <person name="Ryan C."/>
        </authorList>
    </citation>
    <scope>NUCLEOTIDE SEQUENCE [LARGE SCALE GENOMIC DNA]</scope>
</reference>
<dbReference type="PANTHER" id="PTHR33994:SF19">
    <property type="entry name" value="LATE EMBRYOGENESIS ABUNDANT PROTEIN LEA-2 SUBGROUP DOMAIN-CONTAINING PROTEIN"/>
    <property type="match status" value="1"/>
</dbReference>
<evidence type="ECO:0000256" key="1">
    <source>
        <dbReference type="SAM" id="Phobius"/>
    </source>
</evidence>
<accession>A0ABC9D4M1</accession>
<protein>
    <submittedName>
        <fullName evidence="2">Uncharacterized protein</fullName>
    </submittedName>
</protein>